<dbReference type="InterPro" id="IPR050469">
    <property type="entry name" value="Diguanylate_Cyclase"/>
</dbReference>
<evidence type="ECO:0000256" key="1">
    <source>
        <dbReference type="ARBA" id="ARBA00004665"/>
    </source>
</evidence>
<dbReference type="PROSITE" id="PS51257">
    <property type="entry name" value="PROKAR_LIPOPROTEIN"/>
    <property type="match status" value="1"/>
</dbReference>
<dbReference type="CDD" id="cd12914">
    <property type="entry name" value="PDC1_DGC_like"/>
    <property type="match status" value="1"/>
</dbReference>
<dbReference type="InterPro" id="IPR029787">
    <property type="entry name" value="Nucleotide_cyclase"/>
</dbReference>
<dbReference type="Proteomes" id="UP000193785">
    <property type="component" value="Unassembled WGS sequence"/>
</dbReference>
<dbReference type="CDD" id="cd01949">
    <property type="entry name" value="GGDEF"/>
    <property type="match status" value="1"/>
</dbReference>
<dbReference type="CDD" id="cd12915">
    <property type="entry name" value="PDC2_DGC_like"/>
    <property type="match status" value="1"/>
</dbReference>
<feature type="domain" description="GGDEF" evidence="5">
    <location>
        <begin position="362"/>
        <end position="498"/>
    </location>
</feature>
<dbReference type="SUPFAM" id="SSF55073">
    <property type="entry name" value="Nucleotide cyclase"/>
    <property type="match status" value="1"/>
</dbReference>
<dbReference type="PROSITE" id="PS50887">
    <property type="entry name" value="GGDEF"/>
    <property type="match status" value="1"/>
</dbReference>
<evidence type="ECO:0000256" key="4">
    <source>
        <dbReference type="SAM" id="Phobius"/>
    </source>
</evidence>
<comment type="pathway">
    <text evidence="1">Purine metabolism; 3',5'-cyclic di-GMP biosynthesis.</text>
</comment>
<feature type="transmembrane region" description="Helical" evidence="4">
    <location>
        <begin position="283"/>
        <end position="304"/>
    </location>
</feature>
<dbReference type="Gene3D" id="3.30.450.20">
    <property type="entry name" value="PAS domain"/>
    <property type="match status" value="2"/>
</dbReference>
<keyword evidence="4" id="KW-0472">Membrane</keyword>
<dbReference type="InterPro" id="IPR000160">
    <property type="entry name" value="GGDEF_dom"/>
</dbReference>
<evidence type="ECO:0000256" key="2">
    <source>
        <dbReference type="ARBA" id="ARBA00012528"/>
    </source>
</evidence>
<dbReference type="InterPro" id="IPR043128">
    <property type="entry name" value="Rev_trsase/Diguanyl_cyclase"/>
</dbReference>
<keyword evidence="7" id="KW-1185">Reference proteome</keyword>
<evidence type="ECO:0000313" key="7">
    <source>
        <dbReference type="Proteomes" id="UP000193785"/>
    </source>
</evidence>
<keyword evidence="4" id="KW-1133">Transmembrane helix</keyword>
<dbReference type="Gene3D" id="3.30.70.270">
    <property type="match status" value="1"/>
</dbReference>
<sequence>MRKTERSVLLFLLFISVFIVTACSWALWQSWQDRLADAAVQARNQALSLSRQAQDTFLQVSIALDEIARKADDVYARPEAYSGKRGLLAAQSVSLPQLEGLFVYDAEGNWLATSLDQRSPHMNNADRDYFIRHREYADEGVHIGQVIRSRSSGELIIPVSRRLNDAEGHFRGVVLGTVKVGYFRQFYGWYEQSPRDMLALMNMEGILLYSRPFPDSDINRSLSSSPLFTTLLRESRIGSDTWDSRMDGQRRLFGYARLERYPLVVAVGYETRMLRDAWWRNNITGISVNIFTWLLVLLFGFLVLRQLHATLRSQQDLLRARDELTRLNSTLSDLAMLDGLTNLGNRRQFDFYLEKSLSAARGPVSLVMFDVDYFKRYNDTYGHIAGDSCLKKVAAVLKHLPLRSTDRVARYGGEEFAIILPGTSARDAEKVAHRALEAIRRAALPHEATELPERIVTLSAGISASVAVDTPESLKLAADGALYAAKQAGRNCISGTQGICLL</sequence>
<accession>A0ABX3UM18</accession>
<dbReference type="SMART" id="SM00267">
    <property type="entry name" value="GGDEF"/>
    <property type="match status" value="1"/>
</dbReference>
<keyword evidence="4" id="KW-0812">Transmembrane</keyword>
<dbReference type="EMBL" id="MLJJ01000059">
    <property type="protein sequence ID" value="ORM90482.1"/>
    <property type="molecule type" value="Genomic_DNA"/>
</dbReference>
<protein>
    <recommendedName>
        <fullName evidence="2">diguanylate cyclase</fullName>
        <ecNumber evidence="2">2.7.7.65</ecNumber>
    </recommendedName>
</protein>
<name>A0ABX3UM18_9GAMM</name>
<dbReference type="Pfam" id="PF22588">
    <property type="entry name" value="dCache_1_like"/>
    <property type="match status" value="1"/>
</dbReference>
<gene>
    <name evidence="6" type="ORF">HA46_19390</name>
</gene>
<evidence type="ECO:0000313" key="6">
    <source>
        <dbReference type="EMBL" id="ORM90482.1"/>
    </source>
</evidence>
<reference evidence="6 7" key="1">
    <citation type="journal article" date="2017" name="Antonie Van Leeuwenhoek">
        <title>Phylogenomic resolution of the bacterial genus Pantoea and its relationship with Erwinia and Tatumella.</title>
        <authorList>
            <person name="Palmer M."/>
            <person name="Steenkamp E.T."/>
            <person name="Coetzee M.P."/>
            <person name="Chan W.Y."/>
            <person name="van Zyl E."/>
            <person name="De Maayer P."/>
            <person name="Coutinho T.A."/>
            <person name="Blom J."/>
            <person name="Smits T.H."/>
            <person name="Duffy B."/>
            <person name="Venter S.N."/>
        </authorList>
    </citation>
    <scope>NUCLEOTIDE SEQUENCE [LARGE SCALE GENOMIC DNA]</scope>
    <source>
        <strain evidence="6 7">LMG 5345</strain>
    </source>
</reference>
<evidence type="ECO:0000259" key="5">
    <source>
        <dbReference type="PROSITE" id="PS50887"/>
    </source>
</evidence>
<dbReference type="EC" id="2.7.7.65" evidence="2"/>
<dbReference type="NCBIfam" id="TIGR00254">
    <property type="entry name" value="GGDEF"/>
    <property type="match status" value="1"/>
</dbReference>
<dbReference type="InterPro" id="IPR054327">
    <property type="entry name" value="His-kinase-like_sensor"/>
</dbReference>
<comment type="catalytic activity">
    <reaction evidence="3">
        <text>2 GTP = 3',3'-c-di-GMP + 2 diphosphate</text>
        <dbReference type="Rhea" id="RHEA:24898"/>
        <dbReference type="ChEBI" id="CHEBI:33019"/>
        <dbReference type="ChEBI" id="CHEBI:37565"/>
        <dbReference type="ChEBI" id="CHEBI:58805"/>
        <dbReference type="EC" id="2.7.7.65"/>
    </reaction>
</comment>
<evidence type="ECO:0000256" key="3">
    <source>
        <dbReference type="ARBA" id="ARBA00034247"/>
    </source>
</evidence>
<dbReference type="PANTHER" id="PTHR45138">
    <property type="entry name" value="REGULATORY COMPONENTS OF SENSORY TRANSDUCTION SYSTEM"/>
    <property type="match status" value="1"/>
</dbReference>
<dbReference type="PANTHER" id="PTHR45138:SF9">
    <property type="entry name" value="DIGUANYLATE CYCLASE DGCM-RELATED"/>
    <property type="match status" value="1"/>
</dbReference>
<proteinExistence type="predicted"/>
<dbReference type="Pfam" id="PF00990">
    <property type="entry name" value="GGDEF"/>
    <property type="match status" value="1"/>
</dbReference>
<organism evidence="6 7">
    <name type="scientific">Pantoea septica</name>
    <dbReference type="NCBI Taxonomy" id="472695"/>
    <lineage>
        <taxon>Bacteria</taxon>
        <taxon>Pseudomonadati</taxon>
        <taxon>Pseudomonadota</taxon>
        <taxon>Gammaproteobacteria</taxon>
        <taxon>Enterobacterales</taxon>
        <taxon>Erwiniaceae</taxon>
        <taxon>Pantoea</taxon>
    </lineage>
</organism>
<comment type="caution">
    <text evidence="6">The sequence shown here is derived from an EMBL/GenBank/DDBJ whole genome shotgun (WGS) entry which is preliminary data.</text>
</comment>